<feature type="domain" description="Nitroreductase" evidence="4">
    <location>
        <begin position="128"/>
        <end position="268"/>
    </location>
</feature>
<evidence type="ECO:0000256" key="3">
    <source>
        <dbReference type="SAM" id="MobiDB-lite"/>
    </source>
</evidence>
<dbReference type="Gene3D" id="3.40.109.10">
    <property type="entry name" value="NADH Oxidase"/>
    <property type="match status" value="1"/>
</dbReference>
<evidence type="ECO:0000313" key="5">
    <source>
        <dbReference type="EMBL" id="MDJ1371204.1"/>
    </source>
</evidence>
<dbReference type="PANTHER" id="PTHR43673:SF10">
    <property type="entry name" value="NADH DEHYDROGENASE_NAD(P)H NITROREDUCTASE XCC3605-RELATED"/>
    <property type="match status" value="1"/>
</dbReference>
<keyword evidence="2" id="KW-0560">Oxidoreductase</keyword>
<dbReference type="CDD" id="cd02138">
    <property type="entry name" value="TdsD-like"/>
    <property type="match status" value="1"/>
</dbReference>
<dbReference type="PANTHER" id="PTHR43673">
    <property type="entry name" value="NAD(P)H NITROREDUCTASE YDGI-RELATED"/>
    <property type="match status" value="1"/>
</dbReference>
<feature type="compositionally biased region" description="Basic and acidic residues" evidence="3">
    <location>
        <begin position="55"/>
        <end position="66"/>
    </location>
</feature>
<name>A0ABT7C8W2_9MICO</name>
<evidence type="ECO:0000313" key="6">
    <source>
        <dbReference type="Proteomes" id="UP001170379"/>
    </source>
</evidence>
<comment type="caution">
    <text evidence="5">The sequence shown here is derived from an EMBL/GenBank/DDBJ whole genome shotgun (WGS) entry which is preliminary data.</text>
</comment>
<dbReference type="InterPro" id="IPR000415">
    <property type="entry name" value="Nitroreductase-like"/>
</dbReference>
<organism evidence="5 6">
    <name type="scientific">Gulosibacter molinativorax</name>
    <dbReference type="NCBI Taxonomy" id="256821"/>
    <lineage>
        <taxon>Bacteria</taxon>
        <taxon>Bacillati</taxon>
        <taxon>Actinomycetota</taxon>
        <taxon>Actinomycetes</taxon>
        <taxon>Micrococcales</taxon>
        <taxon>Microbacteriaceae</taxon>
        <taxon>Gulosibacter</taxon>
    </lineage>
</organism>
<dbReference type="EMBL" id="PXVD01000010">
    <property type="protein sequence ID" value="MDJ1371204.1"/>
    <property type="molecule type" value="Genomic_DNA"/>
</dbReference>
<comment type="similarity">
    <text evidence="1">Belongs to the nitroreductase family.</text>
</comment>
<evidence type="ECO:0000256" key="1">
    <source>
        <dbReference type="ARBA" id="ARBA00007118"/>
    </source>
</evidence>
<proteinExistence type="inferred from homology"/>
<feature type="region of interest" description="Disordered" evidence="3">
    <location>
        <begin position="45"/>
        <end position="83"/>
    </location>
</feature>
<dbReference type="Proteomes" id="UP001170379">
    <property type="component" value="Unassembled WGS sequence"/>
</dbReference>
<dbReference type="SUPFAM" id="SSF55469">
    <property type="entry name" value="FMN-dependent nitroreductase-like"/>
    <property type="match status" value="1"/>
</dbReference>
<reference evidence="5" key="1">
    <citation type="submission" date="2018-03" db="EMBL/GenBank/DDBJ databases">
        <authorList>
            <person name="Nunes O.C."/>
            <person name="Lopes A.R."/>
            <person name="Froufe H."/>
            <person name="Munoz-Merida A."/>
            <person name="Barroso C."/>
            <person name="Egas C."/>
        </authorList>
    </citation>
    <scope>NUCLEOTIDE SEQUENCE</scope>
    <source>
        <strain evidence="5">ON4</strain>
    </source>
</reference>
<keyword evidence="6" id="KW-1185">Reference proteome</keyword>
<protein>
    <recommendedName>
        <fullName evidence="4">Nitroreductase domain-containing protein</fullName>
    </recommendedName>
</protein>
<evidence type="ECO:0000259" key="4">
    <source>
        <dbReference type="Pfam" id="PF00881"/>
    </source>
</evidence>
<dbReference type="Pfam" id="PF00881">
    <property type="entry name" value="Nitroreductase"/>
    <property type="match status" value="1"/>
</dbReference>
<reference evidence="5" key="2">
    <citation type="journal article" date="2022" name="Sci. Rep.">
        <title>In silico prediction of the enzymes involved in the degradation of the herbicide molinate by Gulosibacter molinativorax ON4T.</title>
        <authorList>
            <person name="Lopes A.R."/>
            <person name="Bunin E."/>
            <person name="Viana A.T."/>
            <person name="Froufe H."/>
            <person name="Munoz-Merida A."/>
            <person name="Pinho D."/>
            <person name="Figueiredo J."/>
            <person name="Barroso C."/>
            <person name="Vaz-Moreira I."/>
            <person name="Bellanger X."/>
            <person name="Egas C."/>
            <person name="Nunes O.C."/>
        </authorList>
    </citation>
    <scope>NUCLEOTIDE SEQUENCE</scope>
    <source>
        <strain evidence="5">ON4</strain>
    </source>
</reference>
<sequence>MLAIADLDEHGGGTRIHHLRHQRLDIGDLEIGRLGRAQRYRRGPRLGAGCASRQARKDHERERCTDTLDGGLPRRTKDSSHDEGILSRVDELELNGKPCASRSHRKEQFLTIIAPRNATTAPIADVLENRWSPRGFDSSHEVSEAEIRSLIEAARWSPSAFNSQPWGFIVGRRGSDNFNKIFSALVPFNQEWNVNVSALIVALARVEIDGKKLPTAYYDLGQAAAHLTVQAETLGLNVHQMGGFDPAAVAEQFVLPEGYEPYTVIAVGQHSTDESIDDKIRERDAAPRERNDVSEILLSFE</sequence>
<accession>A0ABT7C8W2</accession>
<dbReference type="InterPro" id="IPR029479">
    <property type="entry name" value="Nitroreductase"/>
</dbReference>
<evidence type="ECO:0000256" key="2">
    <source>
        <dbReference type="ARBA" id="ARBA00023002"/>
    </source>
</evidence>
<gene>
    <name evidence="5" type="ORF">C7K25_07455</name>
</gene>